<dbReference type="OrthoDB" id="2678758at2759"/>
<reference evidence="4" key="2">
    <citation type="submission" date="2015-01" db="EMBL/GenBank/DDBJ databases">
        <title>Evolutionary Origins and Diversification of the Mycorrhizal Mutualists.</title>
        <authorList>
            <consortium name="DOE Joint Genome Institute"/>
            <consortium name="Mycorrhizal Genomics Consortium"/>
            <person name="Kohler A."/>
            <person name="Kuo A."/>
            <person name="Nagy L.G."/>
            <person name="Floudas D."/>
            <person name="Copeland A."/>
            <person name="Barry K.W."/>
            <person name="Cichocki N."/>
            <person name="Veneault-Fourrey C."/>
            <person name="LaButti K."/>
            <person name="Lindquist E.A."/>
            <person name="Lipzen A."/>
            <person name="Lundell T."/>
            <person name="Morin E."/>
            <person name="Murat C."/>
            <person name="Riley R."/>
            <person name="Ohm R."/>
            <person name="Sun H."/>
            <person name="Tunlid A."/>
            <person name="Henrissat B."/>
            <person name="Grigoriev I.V."/>
            <person name="Hibbett D.S."/>
            <person name="Martin F."/>
        </authorList>
    </citation>
    <scope>NUCLEOTIDE SEQUENCE [LARGE SCALE GENOMIC DNA]</scope>
    <source>
        <strain evidence="4">Marx 270</strain>
    </source>
</reference>
<evidence type="ECO:0000259" key="2">
    <source>
        <dbReference type="Pfam" id="PF00867"/>
    </source>
</evidence>
<dbReference type="Gene3D" id="3.40.50.1010">
    <property type="entry name" value="5'-nuclease"/>
    <property type="match status" value="1"/>
</dbReference>
<protein>
    <recommendedName>
        <fullName evidence="2">XPG-I domain-containing protein</fullName>
    </recommendedName>
</protein>
<keyword evidence="4" id="KW-1185">Reference proteome</keyword>
<feature type="signal peptide" evidence="1">
    <location>
        <begin position="1"/>
        <end position="19"/>
    </location>
</feature>
<feature type="domain" description="XPG-I" evidence="2">
    <location>
        <begin position="80"/>
        <end position="126"/>
    </location>
</feature>
<dbReference type="InterPro" id="IPR006086">
    <property type="entry name" value="XPG-I_dom"/>
</dbReference>
<evidence type="ECO:0000313" key="3">
    <source>
        <dbReference type="EMBL" id="KIO00085.1"/>
    </source>
</evidence>
<organism evidence="3 4">
    <name type="scientific">Pisolithus tinctorius Marx 270</name>
    <dbReference type="NCBI Taxonomy" id="870435"/>
    <lineage>
        <taxon>Eukaryota</taxon>
        <taxon>Fungi</taxon>
        <taxon>Dikarya</taxon>
        <taxon>Basidiomycota</taxon>
        <taxon>Agaricomycotina</taxon>
        <taxon>Agaricomycetes</taxon>
        <taxon>Agaricomycetidae</taxon>
        <taxon>Boletales</taxon>
        <taxon>Sclerodermatineae</taxon>
        <taxon>Pisolithaceae</taxon>
        <taxon>Pisolithus</taxon>
    </lineage>
</organism>
<dbReference type="CDD" id="cd09870">
    <property type="entry name" value="PIN_YEN1"/>
    <property type="match status" value="1"/>
</dbReference>
<sequence length="337" mass="37893">SAWMYSLLNVFSWCQAGTGWSHEIRTIFHCLSSISQMPLHPYFIFDGLDCPQLKRGKDIVRPCYPPLLVQRFQELLMAFGFSWHTAPGEAEAELACLQSCALIDVVVTLYNDVLLFGVTCIVCSGIPPSGKYEDMQLYSSDTLQNCTSLEWGDLLLIMLMSSVDSETGCRWCSTNVAHRLVNYGFGKTLFQATIMFQFVEFMEFIARWHDNVCEVLRMDPQHLLGCRHHKLACIIVEECIEFPDPTILAMYLLPLTSWSEGCHPPIAVVRSCQPDLALLAEFCSQRLGWSPDTIWSRLMGAHAGAAMHTLLQVSLAIVPNTPTPPHHPPSTVAREHQ</sequence>
<dbReference type="GO" id="GO:0006974">
    <property type="term" value="P:DNA damage response"/>
    <property type="evidence" value="ECO:0007669"/>
    <property type="project" value="UniProtKB-ARBA"/>
</dbReference>
<dbReference type="InterPro" id="IPR029060">
    <property type="entry name" value="PIN-like_dom_sf"/>
</dbReference>
<gene>
    <name evidence="3" type="ORF">M404DRAFT_153545</name>
</gene>
<evidence type="ECO:0000313" key="4">
    <source>
        <dbReference type="Proteomes" id="UP000054217"/>
    </source>
</evidence>
<evidence type="ECO:0000256" key="1">
    <source>
        <dbReference type="SAM" id="SignalP"/>
    </source>
</evidence>
<dbReference type="InterPro" id="IPR006084">
    <property type="entry name" value="XPG/Rad2"/>
</dbReference>
<feature type="chain" id="PRO_5002167566" description="XPG-I domain-containing protein" evidence="1">
    <location>
        <begin position="20"/>
        <end position="337"/>
    </location>
</feature>
<name>A0A0C3NGC4_PISTI</name>
<dbReference type="PANTHER" id="PTHR11081:SF75">
    <property type="entry name" value="ENDONUCLEASE, PUTATIVE (AFU_ORTHOLOGUE AFUA_3G13260)-RELATED"/>
    <property type="match status" value="1"/>
</dbReference>
<dbReference type="GO" id="GO:0017108">
    <property type="term" value="F:5'-flap endonuclease activity"/>
    <property type="evidence" value="ECO:0007669"/>
    <property type="project" value="TreeGrafter"/>
</dbReference>
<dbReference type="Pfam" id="PF00867">
    <property type="entry name" value="XPG_I"/>
    <property type="match status" value="1"/>
</dbReference>
<dbReference type="PRINTS" id="PR00853">
    <property type="entry name" value="XPGRADSUPER"/>
</dbReference>
<dbReference type="Proteomes" id="UP000054217">
    <property type="component" value="Unassembled WGS sequence"/>
</dbReference>
<dbReference type="STRING" id="870435.A0A0C3NGC4"/>
<keyword evidence="1" id="KW-0732">Signal</keyword>
<dbReference type="SUPFAM" id="SSF88723">
    <property type="entry name" value="PIN domain-like"/>
    <property type="match status" value="1"/>
</dbReference>
<dbReference type="PANTHER" id="PTHR11081">
    <property type="entry name" value="FLAP ENDONUCLEASE FAMILY MEMBER"/>
    <property type="match status" value="1"/>
</dbReference>
<dbReference type="EMBL" id="KN831999">
    <property type="protein sequence ID" value="KIO00085.1"/>
    <property type="molecule type" value="Genomic_DNA"/>
</dbReference>
<dbReference type="HOGENOM" id="CLU_007575_4_1_1"/>
<dbReference type="InParanoid" id="A0A0C3NGC4"/>
<accession>A0A0C3NGC4</accession>
<reference evidence="3 4" key="1">
    <citation type="submission" date="2014-04" db="EMBL/GenBank/DDBJ databases">
        <authorList>
            <consortium name="DOE Joint Genome Institute"/>
            <person name="Kuo A."/>
            <person name="Kohler A."/>
            <person name="Costa M.D."/>
            <person name="Nagy L.G."/>
            <person name="Floudas D."/>
            <person name="Copeland A."/>
            <person name="Barry K.W."/>
            <person name="Cichocki N."/>
            <person name="Veneault-Fourrey C."/>
            <person name="LaButti K."/>
            <person name="Lindquist E.A."/>
            <person name="Lipzen A."/>
            <person name="Lundell T."/>
            <person name="Morin E."/>
            <person name="Murat C."/>
            <person name="Sun H."/>
            <person name="Tunlid A."/>
            <person name="Henrissat B."/>
            <person name="Grigoriev I.V."/>
            <person name="Hibbett D.S."/>
            <person name="Martin F."/>
            <person name="Nordberg H.P."/>
            <person name="Cantor M.N."/>
            <person name="Hua S.X."/>
        </authorList>
    </citation>
    <scope>NUCLEOTIDE SEQUENCE [LARGE SCALE GENOMIC DNA]</scope>
    <source>
        <strain evidence="3 4">Marx 270</strain>
    </source>
</reference>
<feature type="non-terminal residue" evidence="3">
    <location>
        <position position="1"/>
    </location>
</feature>
<dbReference type="AlphaFoldDB" id="A0A0C3NGC4"/>
<proteinExistence type="predicted"/>